<keyword evidence="4" id="KW-1185">Reference proteome</keyword>
<dbReference type="InterPro" id="IPR013149">
    <property type="entry name" value="ADH-like_C"/>
</dbReference>
<dbReference type="Gene3D" id="3.40.50.720">
    <property type="entry name" value="NAD(P)-binding Rossmann-like Domain"/>
    <property type="match status" value="1"/>
</dbReference>
<dbReference type="EMBL" id="JBIAXI010000028">
    <property type="protein sequence ID" value="MFF4778151.1"/>
    <property type="molecule type" value="Genomic_DNA"/>
</dbReference>
<evidence type="ECO:0000313" key="4">
    <source>
        <dbReference type="Proteomes" id="UP001602119"/>
    </source>
</evidence>
<dbReference type="InterPro" id="IPR041694">
    <property type="entry name" value="ADH_N_2"/>
</dbReference>
<dbReference type="Pfam" id="PF16884">
    <property type="entry name" value="ADH_N_2"/>
    <property type="match status" value="1"/>
</dbReference>
<reference evidence="3 4" key="1">
    <citation type="submission" date="2024-10" db="EMBL/GenBank/DDBJ databases">
        <title>The Natural Products Discovery Center: Release of the First 8490 Sequenced Strains for Exploring Actinobacteria Biosynthetic Diversity.</title>
        <authorList>
            <person name="Kalkreuter E."/>
            <person name="Kautsar S.A."/>
            <person name="Yang D."/>
            <person name="Bader C.D."/>
            <person name="Teijaro C.N."/>
            <person name="Fluegel L."/>
            <person name="Davis C.M."/>
            <person name="Simpson J.R."/>
            <person name="Lauterbach L."/>
            <person name="Steele A.D."/>
            <person name="Gui C."/>
            <person name="Meng S."/>
            <person name="Li G."/>
            <person name="Viehrig K."/>
            <person name="Ye F."/>
            <person name="Su P."/>
            <person name="Kiefer A.F."/>
            <person name="Nichols A."/>
            <person name="Cepeda A.J."/>
            <person name="Yan W."/>
            <person name="Fan B."/>
            <person name="Jiang Y."/>
            <person name="Adhikari A."/>
            <person name="Zheng C.-J."/>
            <person name="Schuster L."/>
            <person name="Cowan T.M."/>
            <person name="Smanski M.J."/>
            <person name="Chevrette M.G."/>
            <person name="De Carvalho L.P.S."/>
            <person name="Shen B."/>
        </authorList>
    </citation>
    <scope>NUCLEOTIDE SEQUENCE [LARGE SCALE GENOMIC DNA]</scope>
    <source>
        <strain evidence="3 4">NPDC001281</strain>
    </source>
</reference>
<dbReference type="PANTHER" id="PTHR43205">
    <property type="entry name" value="PROSTAGLANDIN REDUCTASE"/>
    <property type="match status" value="1"/>
</dbReference>
<dbReference type="RefSeq" id="WP_174554151.1">
    <property type="nucleotide sequence ID" value="NZ_BBYK01000058.1"/>
</dbReference>
<dbReference type="PANTHER" id="PTHR43205:SF7">
    <property type="entry name" value="PROSTAGLANDIN REDUCTASE 1"/>
    <property type="match status" value="1"/>
</dbReference>
<protein>
    <submittedName>
        <fullName evidence="3">NADP-dependent oxidoreductase</fullName>
        <ecNumber evidence="3">1.-.-.-</ecNumber>
    </submittedName>
</protein>
<organism evidence="3 4">
    <name type="scientific">Microtetraspora fusca</name>
    <dbReference type="NCBI Taxonomy" id="1997"/>
    <lineage>
        <taxon>Bacteria</taxon>
        <taxon>Bacillati</taxon>
        <taxon>Actinomycetota</taxon>
        <taxon>Actinomycetes</taxon>
        <taxon>Streptosporangiales</taxon>
        <taxon>Streptosporangiaceae</taxon>
        <taxon>Microtetraspora</taxon>
    </lineage>
</organism>
<dbReference type="Gene3D" id="3.90.180.10">
    <property type="entry name" value="Medium-chain alcohol dehydrogenases, catalytic domain"/>
    <property type="match status" value="1"/>
</dbReference>
<keyword evidence="1 3" id="KW-0560">Oxidoreductase</keyword>
<feature type="domain" description="Enoyl reductase (ER)" evidence="2">
    <location>
        <begin position="18"/>
        <end position="336"/>
    </location>
</feature>
<evidence type="ECO:0000259" key="2">
    <source>
        <dbReference type="SMART" id="SM00829"/>
    </source>
</evidence>
<dbReference type="SMART" id="SM00829">
    <property type="entry name" value="PKS_ER"/>
    <property type="match status" value="1"/>
</dbReference>
<dbReference type="InterPro" id="IPR045010">
    <property type="entry name" value="MDR_fam"/>
</dbReference>
<evidence type="ECO:0000313" key="3">
    <source>
        <dbReference type="EMBL" id="MFF4778151.1"/>
    </source>
</evidence>
<dbReference type="CDD" id="cd05288">
    <property type="entry name" value="PGDH"/>
    <property type="match status" value="1"/>
</dbReference>
<accession>A0ABW6VFR6</accession>
<comment type="caution">
    <text evidence="3">The sequence shown here is derived from an EMBL/GenBank/DDBJ whole genome shotgun (WGS) entry which is preliminary data.</text>
</comment>
<name>A0ABW6VFR6_MICFU</name>
<dbReference type="InterPro" id="IPR036291">
    <property type="entry name" value="NAD(P)-bd_dom_sf"/>
</dbReference>
<dbReference type="Proteomes" id="UP001602119">
    <property type="component" value="Unassembled WGS sequence"/>
</dbReference>
<dbReference type="Pfam" id="PF00107">
    <property type="entry name" value="ADH_zinc_N"/>
    <property type="match status" value="1"/>
</dbReference>
<dbReference type="EC" id="1.-.-.-" evidence="3"/>
<dbReference type="InterPro" id="IPR011032">
    <property type="entry name" value="GroES-like_sf"/>
</dbReference>
<dbReference type="SUPFAM" id="SSF51735">
    <property type="entry name" value="NAD(P)-binding Rossmann-fold domains"/>
    <property type="match status" value="1"/>
</dbReference>
<dbReference type="GO" id="GO:0016491">
    <property type="term" value="F:oxidoreductase activity"/>
    <property type="evidence" value="ECO:0007669"/>
    <property type="project" value="UniProtKB-KW"/>
</dbReference>
<evidence type="ECO:0000256" key="1">
    <source>
        <dbReference type="ARBA" id="ARBA00023002"/>
    </source>
</evidence>
<sequence>MTITAQAVHQVARPSGFPSLSDFAFTEHVLDAPSPGTALVENILLSVDPYMRELMDQAGLPGGVSWWDLDAPLEGRTIGRVLTSAAPSLAPGDLVLHRKGWRTHALVEASTVRVLPRYAGVPLTAYLSVLGGTGLTAYVALTRTLRLQPGEDLFVSAAASGVGTAVGQFSRLMGAGRIVGSVGSPVKVKRLVEDLGFDAAFDYHDGPVSDLLASAAPDGLDAAVENVGGDHLEAAIGSLRDFGRIAWVGAIAQYHSLDTPPPAPRNLFDVVGKSLRLEGVLVRDHNDAQSLLEDFAVPHIRSGALVPQETVVDGFENMAAAFLGALRGENMGKMIVRAGE</sequence>
<gene>
    <name evidence="3" type="ORF">ACFY05_35525</name>
</gene>
<dbReference type="SUPFAM" id="SSF50129">
    <property type="entry name" value="GroES-like"/>
    <property type="match status" value="1"/>
</dbReference>
<dbReference type="InterPro" id="IPR020843">
    <property type="entry name" value="ER"/>
</dbReference>
<proteinExistence type="predicted"/>